<dbReference type="SUPFAM" id="SSF56300">
    <property type="entry name" value="Metallo-dependent phosphatases"/>
    <property type="match status" value="1"/>
</dbReference>
<name>A0A1I5Z1D3_9BACT</name>
<feature type="domain" description="Calcineurin-like phosphoesterase" evidence="3">
    <location>
        <begin position="25"/>
        <end position="219"/>
    </location>
</feature>
<reference evidence="5 6" key="1">
    <citation type="submission" date="2016-10" db="EMBL/GenBank/DDBJ databases">
        <authorList>
            <person name="de Groot N.N."/>
        </authorList>
    </citation>
    <scope>NUCLEOTIDE SEQUENCE [LARGE SCALE GENOMIC DNA]</scope>
    <source>
        <strain evidence="5 6">DSM 28286</strain>
    </source>
</reference>
<dbReference type="Gene3D" id="2.40.160.50">
    <property type="entry name" value="membrane protein fhac: a member of the omp85/tpsb transporter family"/>
    <property type="match status" value="1"/>
</dbReference>
<proteinExistence type="predicted"/>
<dbReference type="GO" id="GO:0016787">
    <property type="term" value="F:hydrolase activity"/>
    <property type="evidence" value="ECO:0007669"/>
    <property type="project" value="InterPro"/>
</dbReference>
<dbReference type="STRING" id="1465490.SAMN05444277_11565"/>
<dbReference type="InterPro" id="IPR004843">
    <property type="entry name" value="Calcineurin-like_PHP"/>
</dbReference>
<evidence type="ECO:0000256" key="2">
    <source>
        <dbReference type="ARBA" id="ARBA00023136"/>
    </source>
</evidence>
<dbReference type="GO" id="GO:0019867">
    <property type="term" value="C:outer membrane"/>
    <property type="evidence" value="ECO:0007669"/>
    <property type="project" value="InterPro"/>
</dbReference>
<dbReference type="Proteomes" id="UP000199031">
    <property type="component" value="Unassembled WGS sequence"/>
</dbReference>
<organism evidence="5 6">
    <name type="scientific">Parafilimonas terrae</name>
    <dbReference type="NCBI Taxonomy" id="1465490"/>
    <lineage>
        <taxon>Bacteria</taxon>
        <taxon>Pseudomonadati</taxon>
        <taxon>Bacteroidota</taxon>
        <taxon>Chitinophagia</taxon>
        <taxon>Chitinophagales</taxon>
        <taxon>Chitinophagaceae</taxon>
        <taxon>Parafilimonas</taxon>
    </lineage>
</organism>
<protein>
    <submittedName>
        <fullName evidence="5">Calcineurin-like phosphoesterase</fullName>
    </submittedName>
</protein>
<evidence type="ECO:0000256" key="1">
    <source>
        <dbReference type="ARBA" id="ARBA00004370"/>
    </source>
</evidence>
<sequence length="1199" mass="136510">MKFLLSSFFIATVATAYTQDSISHRIIFVGDAGEIDNQQNNVIGSAAQKVLPNKTTVVYVGDNVYPTGMGLPGSKEEEQTKNILRAQYQPMRGNNAAVYFLPGNHDWDRMGGNGLAKMKAQWRFIDQQNDSLLKVVPPDGCPGPYEISINDHIVIIAFDSEWWLFKHDKTNAEADCDCNTNDEVISKLEELFYKNRYKTILLADHHPFKSYGHHGGYYGWKDHIFPLTAANKSLYVPMPIVGSLYPLLRKLFANPEDAIHPWYKDMISRVNNVFDTFPNLVHVAGHEHGMQFIKEANNIQVVSGAGAKEAFVKKGKHSMYAQKAPGYVVADQLLDYSVRFTYYVAETDSGFKNVFSYTFNYTPIKQLEEAAINNIPDDSTTVATHPSYDSVSGFHRWLFGENYRKEWSVPTTLPVIKISAEKGGLTPTQRGGGHQSYSLRLEDKDGKEYVLRSVNKYPEVLLPQALRQTFAGDWINDAMSAQHPYSALIVPPLADAANVPHTNPEIGWVAPDKKLGIYANTFANTVNLLEEREPEGESDKTEKMMRKLIDDNDNNFDTALFLRARLLDVLINDWDRHNDQWRFAYNKNNNGGKTYFAVPRDRDQVFYVNEGLLPGVSSLPWFLWFMQDYKKLRSINDFMWESRDLNSRFLNQLDHAQWMNIVNDFVTAENDSVLNTALKRLPASAYNIRYSTLLKNLQNRRAVLPKAFDEYYFFLNKIVDIQTSDKNELVEIKDTLNNNVLVSIHKLSKERNVKQQLYYKSFDPSITKEIRLYVNDGNDSIVFNTSNRRILIRVIGRGDNKTYNVEQVNKKPIIYNYTNNVNISGDANKLRRHFSNDSANTAYIPVDLYNRWQPLLVAGYNIDDGIILGAGFKYTHKGFRKTPWANVQQFGVGHSFSTRAFRIVYSGEWKDAVGKADLLLNGVAKAPDNTQNFFGAGNETAFDKTGDYKKYYRARFDLYTANAALRWGNKTSVTIGPSFQYYRYDADENKGRFIEHISQLNTYDSAVITDDKFHLGAVINFTSDSRDNKMLPTFGAYINVRMQSYAGLNDYSNAFTQIIPQVAVYKSITNSGSVVLANRLGGGVTFGKPAFYQLLFLDGKDNLSGYRQYRFAGQQMLYNNTEMRIKVADIASYVLPGQFGLLGFFDVGRVWVDNENSAKWHNGFGGGIYFAPAQLFLLRATLAYSEEGWYPYISFGFRF</sequence>
<keyword evidence="6" id="KW-1185">Reference proteome</keyword>
<keyword evidence="2" id="KW-0472">Membrane</keyword>
<evidence type="ECO:0000259" key="3">
    <source>
        <dbReference type="Pfam" id="PF00149"/>
    </source>
</evidence>
<dbReference type="Gene3D" id="3.60.21.10">
    <property type="match status" value="1"/>
</dbReference>
<dbReference type="InterPro" id="IPR029052">
    <property type="entry name" value="Metallo-depent_PP-like"/>
</dbReference>
<gene>
    <name evidence="5" type="ORF">SAMN05444277_11565</name>
</gene>
<feature type="domain" description="Bacterial surface antigen (D15)" evidence="4">
    <location>
        <begin position="958"/>
        <end position="1184"/>
    </location>
</feature>
<evidence type="ECO:0000313" key="5">
    <source>
        <dbReference type="EMBL" id="SFQ50135.1"/>
    </source>
</evidence>
<accession>A0A1I5Z1D3</accession>
<dbReference type="AlphaFoldDB" id="A0A1I5Z1D3"/>
<dbReference type="Pfam" id="PF01103">
    <property type="entry name" value="Omp85"/>
    <property type="match status" value="1"/>
</dbReference>
<dbReference type="InterPro" id="IPR000184">
    <property type="entry name" value="Bac_surfAg_D15"/>
</dbReference>
<dbReference type="EMBL" id="FOXQ01000015">
    <property type="protein sequence ID" value="SFQ50135.1"/>
    <property type="molecule type" value="Genomic_DNA"/>
</dbReference>
<comment type="subcellular location">
    <subcellularLocation>
        <location evidence="1">Membrane</location>
    </subcellularLocation>
</comment>
<evidence type="ECO:0000259" key="4">
    <source>
        <dbReference type="Pfam" id="PF01103"/>
    </source>
</evidence>
<evidence type="ECO:0000313" key="6">
    <source>
        <dbReference type="Proteomes" id="UP000199031"/>
    </source>
</evidence>
<dbReference type="Pfam" id="PF00149">
    <property type="entry name" value="Metallophos"/>
    <property type="match status" value="1"/>
</dbReference>